<dbReference type="EMBL" id="PFSF01000032">
    <property type="protein sequence ID" value="PJC28183.1"/>
    <property type="molecule type" value="Genomic_DNA"/>
</dbReference>
<dbReference type="InterPro" id="IPR029063">
    <property type="entry name" value="SAM-dependent_MTases_sf"/>
</dbReference>
<evidence type="ECO:0000313" key="2">
    <source>
        <dbReference type="EMBL" id="PJC28183.1"/>
    </source>
</evidence>
<comment type="caution">
    <text evidence="2">The sequence shown here is derived from an EMBL/GenBank/DDBJ whole genome shotgun (WGS) entry which is preliminary data.</text>
</comment>
<sequence>MPKRSIAFYDDSAYNYQKYWFERQYENESEKICLKRLFKLIPQKQTLADIGGGFGRLVPEYANEFSQCLLVDPSERLLKEAQQLCRKYKNLKIKKGFVENLPIENQQFDVALLIRTFHHL</sequence>
<reference evidence="3" key="1">
    <citation type="submission" date="2017-09" db="EMBL/GenBank/DDBJ databases">
        <title>Depth-based differentiation of microbial function through sediment-hosted aquifers and enrichment of novel symbionts in the deep terrestrial subsurface.</title>
        <authorList>
            <person name="Probst A.J."/>
            <person name="Ladd B."/>
            <person name="Jarett J.K."/>
            <person name="Geller-Mcgrath D.E."/>
            <person name="Sieber C.M.K."/>
            <person name="Emerson J.B."/>
            <person name="Anantharaman K."/>
            <person name="Thomas B.C."/>
            <person name="Malmstrom R."/>
            <person name="Stieglmeier M."/>
            <person name="Klingl A."/>
            <person name="Woyke T."/>
            <person name="Ryan C.M."/>
            <person name="Banfield J.F."/>
        </authorList>
    </citation>
    <scope>NUCLEOTIDE SEQUENCE [LARGE SCALE GENOMIC DNA]</scope>
</reference>
<dbReference type="Gene3D" id="3.40.50.150">
    <property type="entry name" value="Vaccinia Virus protein VP39"/>
    <property type="match status" value="1"/>
</dbReference>
<gene>
    <name evidence="2" type="ORF">CO054_01595</name>
</gene>
<accession>A0A2M8EST7</accession>
<protein>
    <recommendedName>
        <fullName evidence="1">Methyltransferase type 11 domain-containing protein</fullName>
    </recommendedName>
</protein>
<proteinExistence type="predicted"/>
<evidence type="ECO:0000259" key="1">
    <source>
        <dbReference type="Pfam" id="PF08241"/>
    </source>
</evidence>
<dbReference type="Pfam" id="PF08241">
    <property type="entry name" value="Methyltransf_11"/>
    <property type="match status" value="1"/>
</dbReference>
<organism evidence="2 3">
    <name type="scientific">Candidatus Shapirobacteria bacterium CG_4_9_14_0_2_um_filter_39_11</name>
    <dbReference type="NCBI Taxonomy" id="1974478"/>
    <lineage>
        <taxon>Bacteria</taxon>
        <taxon>Candidatus Shapironibacteriota</taxon>
    </lineage>
</organism>
<dbReference type="GO" id="GO:0008757">
    <property type="term" value="F:S-adenosylmethionine-dependent methyltransferase activity"/>
    <property type="evidence" value="ECO:0007669"/>
    <property type="project" value="InterPro"/>
</dbReference>
<feature type="non-terminal residue" evidence="2">
    <location>
        <position position="120"/>
    </location>
</feature>
<dbReference type="AlphaFoldDB" id="A0A2M8EST7"/>
<dbReference type="CDD" id="cd02440">
    <property type="entry name" value="AdoMet_MTases"/>
    <property type="match status" value="1"/>
</dbReference>
<dbReference type="InterPro" id="IPR013216">
    <property type="entry name" value="Methyltransf_11"/>
</dbReference>
<name>A0A2M8EST7_9BACT</name>
<evidence type="ECO:0000313" key="3">
    <source>
        <dbReference type="Proteomes" id="UP000229816"/>
    </source>
</evidence>
<dbReference type="SUPFAM" id="SSF53335">
    <property type="entry name" value="S-adenosyl-L-methionine-dependent methyltransferases"/>
    <property type="match status" value="1"/>
</dbReference>
<feature type="domain" description="Methyltransferase type 11" evidence="1">
    <location>
        <begin position="49"/>
        <end position="120"/>
    </location>
</feature>
<dbReference type="Proteomes" id="UP000229816">
    <property type="component" value="Unassembled WGS sequence"/>
</dbReference>